<dbReference type="OrthoDB" id="4485682at2759"/>
<dbReference type="Proteomes" id="UP000234474">
    <property type="component" value="Unassembled WGS sequence"/>
</dbReference>
<dbReference type="InterPro" id="IPR021842">
    <property type="entry name" value="DUF3435"/>
</dbReference>
<proteinExistence type="predicted"/>
<organism evidence="1 2">
    <name type="scientific">Aspergillus novofumigatus (strain IBT 16806)</name>
    <dbReference type="NCBI Taxonomy" id="1392255"/>
    <lineage>
        <taxon>Eukaryota</taxon>
        <taxon>Fungi</taxon>
        <taxon>Dikarya</taxon>
        <taxon>Ascomycota</taxon>
        <taxon>Pezizomycotina</taxon>
        <taxon>Eurotiomycetes</taxon>
        <taxon>Eurotiomycetidae</taxon>
        <taxon>Eurotiales</taxon>
        <taxon>Aspergillaceae</taxon>
        <taxon>Aspergillus</taxon>
        <taxon>Aspergillus subgen. Fumigati</taxon>
    </lineage>
</organism>
<evidence type="ECO:0000313" key="1">
    <source>
        <dbReference type="EMBL" id="PKX96489.1"/>
    </source>
</evidence>
<dbReference type="EMBL" id="MSZS01000002">
    <property type="protein sequence ID" value="PKX96489.1"/>
    <property type="molecule type" value="Genomic_DNA"/>
</dbReference>
<dbReference type="OMA" id="HPMAVSK"/>
<dbReference type="GeneID" id="36536864"/>
<sequence length="313" mass="36556">MDSLFPYALRRKMTMLVCSTLTDEYKLDLGAKTQPPVNINDPLFSTYHPMAVSKVQFTMDVKLYIVKHPEDPNYQMLLMQVKHRLNKGRRNQVYTYTKQNDNLSLCVIQDILEYAFLNNTLPLYTHVPAHQLSTLIHFKESMKEIPIFHHPVKDSEGSRSAGAAANLRHLNEHSQNIIIGHKRSSTFAYYVQLTTNLSLTHDASIPQDLSNQQKQELKKNPNLTNLYREFQKAKHKVRVERKKLHKAAKEKQYKESFKGIRNHIIKGNYQGQLITFKLDTLYIVLERRALADLKFKNRDMYKVNDTKLVEDQI</sequence>
<dbReference type="PANTHER" id="PTHR37535">
    <property type="entry name" value="FLUG DOMAIN PROTEIN"/>
    <property type="match status" value="1"/>
</dbReference>
<dbReference type="Pfam" id="PF11917">
    <property type="entry name" value="DUF3435"/>
    <property type="match status" value="2"/>
</dbReference>
<dbReference type="AlphaFoldDB" id="A0A2I1CFT4"/>
<dbReference type="RefSeq" id="XP_024685084.1">
    <property type="nucleotide sequence ID" value="XM_024829538.1"/>
</dbReference>
<name>A0A2I1CFT4_ASPN1</name>
<dbReference type="VEuPathDB" id="FungiDB:P174DRAFT_457272"/>
<evidence type="ECO:0000313" key="2">
    <source>
        <dbReference type="Proteomes" id="UP000234474"/>
    </source>
</evidence>
<dbReference type="PANTHER" id="PTHR37535:SF4">
    <property type="entry name" value="FLUG DOMAIN-CONTAINING PROTEIN"/>
    <property type="match status" value="1"/>
</dbReference>
<gene>
    <name evidence="1" type="ORF">P174DRAFT_457272</name>
</gene>
<reference evidence="2" key="1">
    <citation type="journal article" date="2018" name="Proc. Natl. Acad. Sci. U.S.A.">
        <title>Linking secondary metabolites to gene clusters through genome sequencing of six diverse Aspergillus species.</title>
        <authorList>
            <person name="Kaerboelling I."/>
            <person name="Vesth T.C."/>
            <person name="Frisvad J.C."/>
            <person name="Nybo J.L."/>
            <person name="Theobald S."/>
            <person name="Kuo A."/>
            <person name="Bowyer P."/>
            <person name="Matsuda Y."/>
            <person name="Mondo S."/>
            <person name="Lyhne E.K."/>
            <person name="Kogle M.E."/>
            <person name="Clum A."/>
            <person name="Lipzen A."/>
            <person name="Salamov A."/>
            <person name="Ngan C.Y."/>
            <person name="Daum C."/>
            <person name="Chiniquy J."/>
            <person name="Barry K."/>
            <person name="LaButti K."/>
            <person name="Haridas S."/>
            <person name="Simmons B.A."/>
            <person name="Magnuson J.K."/>
            <person name="Mortensen U.H."/>
            <person name="Larsen T.O."/>
            <person name="Grigoriev I.V."/>
            <person name="Baker S.E."/>
            <person name="Andersen M.R."/>
        </authorList>
    </citation>
    <scope>NUCLEOTIDE SEQUENCE [LARGE SCALE GENOMIC DNA]</scope>
    <source>
        <strain evidence="2">IBT 16806</strain>
    </source>
</reference>
<accession>A0A2I1CFT4</accession>
<dbReference type="STRING" id="1392255.A0A2I1CFT4"/>
<protein>
    <submittedName>
        <fullName evidence="1">Uncharacterized protein</fullName>
    </submittedName>
</protein>
<comment type="caution">
    <text evidence="1">The sequence shown here is derived from an EMBL/GenBank/DDBJ whole genome shotgun (WGS) entry which is preliminary data.</text>
</comment>
<keyword evidence="2" id="KW-1185">Reference proteome</keyword>